<evidence type="ECO:0000256" key="1">
    <source>
        <dbReference type="SAM" id="MobiDB-lite"/>
    </source>
</evidence>
<feature type="compositionally biased region" description="Basic and acidic residues" evidence="1">
    <location>
        <begin position="91"/>
        <end position="104"/>
    </location>
</feature>
<gene>
    <name evidence="2" type="ORF">PPACK8108_LOCUS15429</name>
</gene>
<organism evidence="2 3">
    <name type="scientific">Phakopsora pachyrhizi</name>
    <name type="common">Asian soybean rust disease fungus</name>
    <dbReference type="NCBI Taxonomy" id="170000"/>
    <lineage>
        <taxon>Eukaryota</taxon>
        <taxon>Fungi</taxon>
        <taxon>Dikarya</taxon>
        <taxon>Basidiomycota</taxon>
        <taxon>Pucciniomycotina</taxon>
        <taxon>Pucciniomycetes</taxon>
        <taxon>Pucciniales</taxon>
        <taxon>Phakopsoraceae</taxon>
        <taxon>Phakopsora</taxon>
    </lineage>
</organism>
<feature type="region of interest" description="Disordered" evidence="1">
    <location>
        <begin position="85"/>
        <end position="159"/>
    </location>
</feature>
<reference evidence="2" key="1">
    <citation type="submission" date="2022-06" db="EMBL/GenBank/DDBJ databases">
        <authorList>
            <consortium name="SYNGENTA / RWTH Aachen University"/>
        </authorList>
    </citation>
    <scope>NUCLEOTIDE SEQUENCE</scope>
</reference>
<evidence type="ECO:0000313" key="2">
    <source>
        <dbReference type="EMBL" id="CAH7682494.1"/>
    </source>
</evidence>
<dbReference type="AlphaFoldDB" id="A0AAV0B6D6"/>
<protein>
    <submittedName>
        <fullName evidence="2">Uncharacterized protein</fullName>
    </submittedName>
</protein>
<keyword evidence="3" id="KW-1185">Reference proteome</keyword>
<comment type="caution">
    <text evidence="2">The sequence shown here is derived from an EMBL/GenBank/DDBJ whole genome shotgun (WGS) entry which is preliminary data.</text>
</comment>
<dbReference type="Proteomes" id="UP001153365">
    <property type="component" value="Unassembled WGS sequence"/>
</dbReference>
<dbReference type="EMBL" id="CALTRL010004121">
    <property type="protein sequence ID" value="CAH7682494.1"/>
    <property type="molecule type" value="Genomic_DNA"/>
</dbReference>
<feature type="compositionally biased region" description="Basic and acidic residues" evidence="1">
    <location>
        <begin position="130"/>
        <end position="145"/>
    </location>
</feature>
<proteinExistence type="predicted"/>
<name>A0AAV0B6D6_PHAPC</name>
<accession>A0AAV0B6D6</accession>
<sequence>MVLSFVPGGSGSSIGAGASLGAKPMVNSSPSHPATPLLGNNQAQDGPEVNRDDDYDDWINNSKVQNAGVSLMRGQKTATWLIHLDWESGEDPSKRGRRDLDMDPRATSQQDLEPSTSWSIEPTTQSDTSLRGKEPFARAKRDLEGSHPSISSNSATNHQ</sequence>
<evidence type="ECO:0000313" key="3">
    <source>
        <dbReference type="Proteomes" id="UP001153365"/>
    </source>
</evidence>
<feature type="compositionally biased region" description="Polar residues" evidence="1">
    <location>
        <begin position="106"/>
        <end position="129"/>
    </location>
</feature>
<feature type="compositionally biased region" description="Polar residues" evidence="1">
    <location>
        <begin position="148"/>
        <end position="159"/>
    </location>
</feature>
<feature type="compositionally biased region" description="Polar residues" evidence="1">
    <location>
        <begin position="26"/>
        <end position="44"/>
    </location>
</feature>
<feature type="region of interest" description="Disordered" evidence="1">
    <location>
        <begin position="1"/>
        <end position="60"/>
    </location>
</feature>